<proteinExistence type="predicted"/>
<accession>A0A4Y7TVU6</accession>
<sequence>MTALSRRGYPSPLPPRGLDQLLVRFTITSLHAPLKSSGNRSEDDSGSAKLESPPSPTHRLQDSESGKHGTRHSRHYIPDPWNTYVYRTTESLSNLRFGIWGRGTGKEVLESKVFEFSLRCVGRQFGSASRQDIAVVCVQYGGPRRKGHTLETNTAEPAVHRRTTPRVLECFATRDIVGVMTGSSDIDPSVPYQDLLTLITTDLDLGTLASAESGVGNTATTVSGGDVFFPYEEGEKSLTCRIPGCLLPTDPTNAHPENVQFKVHRQSPVPQQQHQCREGYVKHLLGDLLPVPAPSIRKHTYLLPIEDSVPGQPYILQEGQGGTKRKFHLEDNLEVRFWAAHQEDDPKAEADGERESEGQVHKPYHTLTPYSGPYISGTVFEKGDAV</sequence>
<comment type="caution">
    <text evidence="2">The sequence shown here is derived from an EMBL/GenBank/DDBJ whole genome shotgun (WGS) entry which is preliminary data.</text>
</comment>
<keyword evidence="3" id="KW-1185">Reference proteome</keyword>
<dbReference type="AlphaFoldDB" id="A0A4Y7TVU6"/>
<feature type="region of interest" description="Disordered" evidence="1">
    <location>
        <begin position="341"/>
        <end position="367"/>
    </location>
</feature>
<dbReference type="Proteomes" id="UP000298030">
    <property type="component" value="Unassembled WGS sequence"/>
</dbReference>
<evidence type="ECO:0000313" key="3">
    <source>
        <dbReference type="Proteomes" id="UP000298030"/>
    </source>
</evidence>
<gene>
    <name evidence="2" type="ORF">FA13DRAFT_1705809</name>
</gene>
<organism evidence="2 3">
    <name type="scientific">Coprinellus micaceus</name>
    <name type="common">Glistening ink-cap mushroom</name>
    <name type="synonym">Coprinus micaceus</name>
    <dbReference type="NCBI Taxonomy" id="71717"/>
    <lineage>
        <taxon>Eukaryota</taxon>
        <taxon>Fungi</taxon>
        <taxon>Dikarya</taxon>
        <taxon>Basidiomycota</taxon>
        <taxon>Agaricomycotina</taxon>
        <taxon>Agaricomycetes</taxon>
        <taxon>Agaricomycetidae</taxon>
        <taxon>Agaricales</taxon>
        <taxon>Agaricineae</taxon>
        <taxon>Psathyrellaceae</taxon>
        <taxon>Coprinellus</taxon>
    </lineage>
</organism>
<protein>
    <submittedName>
        <fullName evidence="2">Uncharacterized protein</fullName>
    </submittedName>
</protein>
<dbReference type="EMBL" id="QPFP01000004">
    <property type="protein sequence ID" value="TEB37689.1"/>
    <property type="molecule type" value="Genomic_DNA"/>
</dbReference>
<evidence type="ECO:0000313" key="2">
    <source>
        <dbReference type="EMBL" id="TEB37689.1"/>
    </source>
</evidence>
<name>A0A4Y7TVU6_COPMI</name>
<feature type="region of interest" description="Disordered" evidence="1">
    <location>
        <begin position="33"/>
        <end position="74"/>
    </location>
</feature>
<evidence type="ECO:0000256" key="1">
    <source>
        <dbReference type="SAM" id="MobiDB-lite"/>
    </source>
</evidence>
<feature type="compositionally biased region" description="Basic and acidic residues" evidence="1">
    <location>
        <begin position="341"/>
        <end position="360"/>
    </location>
</feature>
<reference evidence="2 3" key="1">
    <citation type="journal article" date="2019" name="Nat. Ecol. Evol.">
        <title>Megaphylogeny resolves global patterns of mushroom evolution.</title>
        <authorList>
            <person name="Varga T."/>
            <person name="Krizsan K."/>
            <person name="Foldi C."/>
            <person name="Dima B."/>
            <person name="Sanchez-Garcia M."/>
            <person name="Sanchez-Ramirez S."/>
            <person name="Szollosi G.J."/>
            <person name="Szarkandi J.G."/>
            <person name="Papp V."/>
            <person name="Albert L."/>
            <person name="Andreopoulos W."/>
            <person name="Angelini C."/>
            <person name="Antonin V."/>
            <person name="Barry K.W."/>
            <person name="Bougher N.L."/>
            <person name="Buchanan P."/>
            <person name="Buyck B."/>
            <person name="Bense V."/>
            <person name="Catcheside P."/>
            <person name="Chovatia M."/>
            <person name="Cooper J."/>
            <person name="Damon W."/>
            <person name="Desjardin D."/>
            <person name="Finy P."/>
            <person name="Geml J."/>
            <person name="Haridas S."/>
            <person name="Hughes K."/>
            <person name="Justo A."/>
            <person name="Karasinski D."/>
            <person name="Kautmanova I."/>
            <person name="Kiss B."/>
            <person name="Kocsube S."/>
            <person name="Kotiranta H."/>
            <person name="LaButti K.M."/>
            <person name="Lechner B.E."/>
            <person name="Liimatainen K."/>
            <person name="Lipzen A."/>
            <person name="Lukacs Z."/>
            <person name="Mihaltcheva S."/>
            <person name="Morgado L.N."/>
            <person name="Niskanen T."/>
            <person name="Noordeloos M.E."/>
            <person name="Ohm R.A."/>
            <person name="Ortiz-Santana B."/>
            <person name="Ovrebo C."/>
            <person name="Racz N."/>
            <person name="Riley R."/>
            <person name="Savchenko A."/>
            <person name="Shiryaev A."/>
            <person name="Soop K."/>
            <person name="Spirin V."/>
            <person name="Szebenyi C."/>
            <person name="Tomsovsky M."/>
            <person name="Tulloss R.E."/>
            <person name="Uehling J."/>
            <person name="Grigoriev I.V."/>
            <person name="Vagvolgyi C."/>
            <person name="Papp T."/>
            <person name="Martin F.M."/>
            <person name="Miettinen O."/>
            <person name="Hibbett D.S."/>
            <person name="Nagy L.G."/>
        </authorList>
    </citation>
    <scope>NUCLEOTIDE SEQUENCE [LARGE SCALE GENOMIC DNA]</scope>
    <source>
        <strain evidence="2 3">FP101781</strain>
    </source>
</reference>